<evidence type="ECO:0000256" key="4">
    <source>
        <dbReference type="ARBA" id="ARBA00013145"/>
    </source>
</evidence>
<dbReference type="GO" id="GO:0050660">
    <property type="term" value="F:flavin adenine dinucleotide binding"/>
    <property type="evidence" value="ECO:0007669"/>
    <property type="project" value="InterPro"/>
</dbReference>
<evidence type="ECO:0000313" key="13">
    <source>
        <dbReference type="Proteomes" id="UP000002318"/>
    </source>
</evidence>
<dbReference type="InterPro" id="IPR029035">
    <property type="entry name" value="DHS-like_NAD/FAD-binding_dom"/>
</dbReference>
<accession>E1R8V0</accession>
<dbReference type="Pfam" id="PF00205">
    <property type="entry name" value="TPP_enzyme_M"/>
    <property type="match status" value="1"/>
</dbReference>
<dbReference type="GO" id="GO:0003984">
    <property type="term" value="F:acetolactate synthase activity"/>
    <property type="evidence" value="ECO:0007669"/>
    <property type="project" value="UniProtKB-EC"/>
</dbReference>
<dbReference type="GO" id="GO:0009099">
    <property type="term" value="P:L-valine biosynthetic process"/>
    <property type="evidence" value="ECO:0007669"/>
    <property type="project" value="UniProtKB-UniPathway"/>
</dbReference>
<keyword evidence="5 8" id="KW-0028">Amino-acid biosynthesis</keyword>
<evidence type="ECO:0000256" key="7">
    <source>
        <dbReference type="ARBA" id="ARBA00023304"/>
    </source>
</evidence>
<keyword evidence="8 12" id="KW-0808">Transferase</keyword>
<dbReference type="KEGG" id="ssm:Spirs_2753"/>
<dbReference type="EC" id="2.2.1.6" evidence="4 8"/>
<dbReference type="Proteomes" id="UP000002318">
    <property type="component" value="Chromosome"/>
</dbReference>
<dbReference type="InterPro" id="IPR045229">
    <property type="entry name" value="TPP_enz"/>
</dbReference>
<dbReference type="STRING" id="573413.Spirs_2753"/>
<feature type="domain" description="Thiamine pyrophosphate enzyme N-terminal TPP-binding" evidence="11">
    <location>
        <begin position="7"/>
        <end position="120"/>
    </location>
</feature>
<dbReference type="Pfam" id="PF02775">
    <property type="entry name" value="TPP_enzyme_C"/>
    <property type="match status" value="1"/>
</dbReference>
<dbReference type="NCBIfam" id="TIGR00118">
    <property type="entry name" value="acolac_lg"/>
    <property type="match status" value="1"/>
</dbReference>
<comment type="similarity">
    <text evidence="3 8">Belongs to the TPP enzyme family.</text>
</comment>
<reference evidence="12 13" key="1">
    <citation type="journal article" date="2010" name="Stand. Genomic Sci.">
        <title>Complete genome sequence of Spirochaeta smaragdinae type strain (SEBR 4228).</title>
        <authorList>
            <person name="Mavromatis K."/>
            <person name="Yasawong M."/>
            <person name="Chertkov O."/>
            <person name="Lapidus A."/>
            <person name="Lucas S."/>
            <person name="Nolan M."/>
            <person name="Del Rio T.G."/>
            <person name="Tice H."/>
            <person name="Cheng J.F."/>
            <person name="Pitluck S."/>
            <person name="Liolios K."/>
            <person name="Ivanova N."/>
            <person name="Tapia R."/>
            <person name="Han C."/>
            <person name="Bruce D."/>
            <person name="Goodwin L."/>
            <person name="Pati A."/>
            <person name="Chen A."/>
            <person name="Palaniappan K."/>
            <person name="Land M."/>
            <person name="Hauser L."/>
            <person name="Chang Y.J."/>
            <person name="Jeffries C.D."/>
            <person name="Detter J.C."/>
            <person name="Rohde M."/>
            <person name="Brambilla E."/>
            <person name="Spring S."/>
            <person name="Goker M."/>
            <person name="Sikorski J."/>
            <person name="Woyke T."/>
            <person name="Bristow J."/>
            <person name="Eisen J.A."/>
            <person name="Markowitz V."/>
            <person name="Hugenholtz P."/>
            <person name="Klenk H.P."/>
            <person name="Kyrpides N.C."/>
        </authorList>
    </citation>
    <scope>NUCLEOTIDE SEQUENCE [LARGE SCALE GENOMIC DNA]</scope>
    <source>
        <strain evidence="13">DSM 11293 / JCM 15392 / SEBR 4228</strain>
    </source>
</reference>
<feature type="domain" description="Thiamine pyrophosphate enzyme TPP-binding" evidence="10">
    <location>
        <begin position="383"/>
        <end position="531"/>
    </location>
</feature>
<dbReference type="PROSITE" id="PS00187">
    <property type="entry name" value="TPP_ENZYMES"/>
    <property type="match status" value="1"/>
</dbReference>
<feature type="domain" description="Thiamine pyrophosphate enzyme central" evidence="9">
    <location>
        <begin position="195"/>
        <end position="330"/>
    </location>
</feature>
<dbReference type="Gene3D" id="3.40.50.1220">
    <property type="entry name" value="TPP-binding domain"/>
    <property type="match status" value="1"/>
</dbReference>
<dbReference type="eggNOG" id="COG0028">
    <property type="taxonomic scope" value="Bacteria"/>
</dbReference>
<dbReference type="SUPFAM" id="SSF52518">
    <property type="entry name" value="Thiamin diphosphate-binding fold (THDP-binding)"/>
    <property type="match status" value="2"/>
</dbReference>
<comment type="catalytic activity">
    <reaction evidence="8">
        <text>2 pyruvate + H(+) = (2S)-2-acetolactate + CO2</text>
        <dbReference type="Rhea" id="RHEA:25249"/>
        <dbReference type="ChEBI" id="CHEBI:15361"/>
        <dbReference type="ChEBI" id="CHEBI:15378"/>
        <dbReference type="ChEBI" id="CHEBI:16526"/>
        <dbReference type="ChEBI" id="CHEBI:58476"/>
        <dbReference type="EC" id="2.2.1.6"/>
    </reaction>
</comment>
<dbReference type="InterPro" id="IPR011766">
    <property type="entry name" value="TPP_enzyme_TPP-bd"/>
</dbReference>
<evidence type="ECO:0000256" key="1">
    <source>
        <dbReference type="ARBA" id="ARBA00004974"/>
    </source>
</evidence>
<dbReference type="FunFam" id="3.40.50.1220:FF:000008">
    <property type="entry name" value="Acetolactate synthase"/>
    <property type="match status" value="1"/>
</dbReference>
<dbReference type="GO" id="GO:0030976">
    <property type="term" value="F:thiamine pyrophosphate binding"/>
    <property type="evidence" value="ECO:0007669"/>
    <property type="project" value="UniProtKB-UniRule"/>
</dbReference>
<dbReference type="GO" id="GO:0009097">
    <property type="term" value="P:isoleucine biosynthetic process"/>
    <property type="evidence" value="ECO:0007669"/>
    <property type="project" value="UniProtKB-UniPathway"/>
</dbReference>
<organism evidence="12 13">
    <name type="scientific">Sediminispirochaeta smaragdinae (strain DSM 11293 / JCM 15392 / SEBR 4228)</name>
    <name type="common">Spirochaeta smaragdinae</name>
    <dbReference type="NCBI Taxonomy" id="573413"/>
    <lineage>
        <taxon>Bacteria</taxon>
        <taxon>Pseudomonadati</taxon>
        <taxon>Spirochaetota</taxon>
        <taxon>Spirochaetia</taxon>
        <taxon>Spirochaetales</taxon>
        <taxon>Spirochaetaceae</taxon>
        <taxon>Sediminispirochaeta</taxon>
    </lineage>
</organism>
<evidence type="ECO:0000259" key="9">
    <source>
        <dbReference type="Pfam" id="PF00205"/>
    </source>
</evidence>
<keyword evidence="8" id="KW-0479">Metal-binding</keyword>
<evidence type="ECO:0000256" key="5">
    <source>
        <dbReference type="ARBA" id="ARBA00022605"/>
    </source>
</evidence>
<dbReference type="UniPathway" id="UPA00049">
    <property type="reaction ID" value="UER00059"/>
</dbReference>
<keyword evidence="13" id="KW-1185">Reference proteome</keyword>
<dbReference type="PANTHER" id="PTHR18968">
    <property type="entry name" value="THIAMINE PYROPHOSPHATE ENZYMES"/>
    <property type="match status" value="1"/>
</dbReference>
<dbReference type="InterPro" id="IPR029061">
    <property type="entry name" value="THDP-binding"/>
</dbReference>
<keyword evidence="7 8" id="KW-0100">Branched-chain amino acid biosynthesis</keyword>
<protein>
    <recommendedName>
        <fullName evidence="4 8">Acetolactate synthase</fullName>
        <ecNumber evidence="4 8">2.2.1.6</ecNumber>
    </recommendedName>
</protein>
<dbReference type="Gene3D" id="3.40.50.970">
    <property type="match status" value="2"/>
</dbReference>
<evidence type="ECO:0000256" key="2">
    <source>
        <dbReference type="ARBA" id="ARBA00005025"/>
    </source>
</evidence>
<dbReference type="InterPro" id="IPR012001">
    <property type="entry name" value="Thiamin_PyroP_enz_TPP-bd_dom"/>
</dbReference>
<dbReference type="OrthoDB" id="4494979at2"/>
<dbReference type="GO" id="GO:0005948">
    <property type="term" value="C:acetolactate synthase complex"/>
    <property type="evidence" value="ECO:0007669"/>
    <property type="project" value="TreeGrafter"/>
</dbReference>
<comment type="pathway">
    <text evidence="2 8">Amino-acid biosynthesis; L-valine biosynthesis; L-valine from pyruvate: step 1/4.</text>
</comment>
<dbReference type="EMBL" id="CP002116">
    <property type="protein sequence ID" value="ADK81857.1"/>
    <property type="molecule type" value="Genomic_DNA"/>
</dbReference>
<dbReference type="UniPathway" id="UPA00047">
    <property type="reaction ID" value="UER00055"/>
</dbReference>
<dbReference type="GO" id="GO:0000287">
    <property type="term" value="F:magnesium ion binding"/>
    <property type="evidence" value="ECO:0007669"/>
    <property type="project" value="UniProtKB-UniRule"/>
</dbReference>
<proteinExistence type="inferred from homology"/>
<evidence type="ECO:0000256" key="6">
    <source>
        <dbReference type="ARBA" id="ARBA00023052"/>
    </source>
</evidence>
<comment type="pathway">
    <text evidence="1 8">Amino-acid biosynthesis; L-isoleucine biosynthesis; L-isoleucine from 2-oxobutanoate: step 1/4.</text>
</comment>
<dbReference type="SUPFAM" id="SSF52467">
    <property type="entry name" value="DHS-like NAD/FAD-binding domain"/>
    <property type="match status" value="1"/>
</dbReference>
<name>E1R8V0_SEDSS</name>
<evidence type="ECO:0000259" key="10">
    <source>
        <dbReference type="Pfam" id="PF02775"/>
    </source>
</evidence>
<dbReference type="InterPro" id="IPR012000">
    <property type="entry name" value="Thiamin_PyroP_enz_cen_dom"/>
</dbReference>
<dbReference type="InterPro" id="IPR000399">
    <property type="entry name" value="TPP-bd_CS"/>
</dbReference>
<keyword evidence="6 8" id="KW-0786">Thiamine pyrophosphate</keyword>
<evidence type="ECO:0000313" key="12">
    <source>
        <dbReference type="EMBL" id="ADK81857.1"/>
    </source>
</evidence>
<dbReference type="RefSeq" id="WP_013255318.1">
    <property type="nucleotide sequence ID" value="NC_014364.1"/>
</dbReference>
<dbReference type="CDD" id="cd07035">
    <property type="entry name" value="TPP_PYR_POX_like"/>
    <property type="match status" value="1"/>
</dbReference>
<gene>
    <name evidence="12" type="ordered locus">Spirs_2753</name>
</gene>
<dbReference type="FunFam" id="3.40.50.970:FF:000007">
    <property type="entry name" value="Acetolactate synthase"/>
    <property type="match status" value="1"/>
</dbReference>
<dbReference type="InterPro" id="IPR012846">
    <property type="entry name" value="Acetolactate_synth_lsu"/>
</dbReference>
<dbReference type="Pfam" id="PF02776">
    <property type="entry name" value="TPP_enzyme_N"/>
    <property type="match status" value="1"/>
</dbReference>
<evidence type="ECO:0000256" key="3">
    <source>
        <dbReference type="ARBA" id="ARBA00007812"/>
    </source>
</evidence>
<keyword evidence="8" id="KW-0460">Magnesium</keyword>
<comment type="cofactor">
    <cofactor evidence="8">
        <name>Mg(2+)</name>
        <dbReference type="ChEBI" id="CHEBI:18420"/>
    </cofactor>
    <text evidence="8">Binds 1 Mg(2+) ion per subunit.</text>
</comment>
<comment type="cofactor">
    <cofactor evidence="8">
        <name>thiamine diphosphate</name>
        <dbReference type="ChEBI" id="CHEBI:58937"/>
    </cofactor>
    <text evidence="8">Binds 1 thiamine pyrophosphate per subunit.</text>
</comment>
<evidence type="ECO:0000256" key="8">
    <source>
        <dbReference type="RuleBase" id="RU003591"/>
    </source>
</evidence>
<evidence type="ECO:0000259" key="11">
    <source>
        <dbReference type="Pfam" id="PF02776"/>
    </source>
</evidence>
<dbReference type="PANTHER" id="PTHR18968:SF13">
    <property type="entry name" value="ACETOLACTATE SYNTHASE CATALYTIC SUBUNIT, MITOCHONDRIAL"/>
    <property type="match status" value="1"/>
</dbReference>
<dbReference type="HOGENOM" id="CLU_013748_1_2_12"/>
<dbReference type="AlphaFoldDB" id="E1R8V0"/>
<sequence>MKKGKSTGAKRLVKELERQGARYIFAYPGGANLPIYEALSRSTIRPILARHEQGAAHMADGFARAGGEVGFCMATSGPGATNLVTGIATAYMDSSPILAITGQVPRNMIGNDAFQEVDITGITIPITKHNYLVQEAEEIGPIVEQAVYLASTGRKGPILLDIPKDILTAEFSTTNEKKRQLEGYAPTIKGHTGQVKRAAGMINGAKRPLIIAGGGIFLADAFDAFASFVDKSSIPVVHTLMGKSALDNEHPRNLGLFGYHGRFVANKAVSEADLIIAVGTRFGDRSTGPLASFASDAKIIHIDIDPAEIGKNVPAYLPIVGDIEDILPRLREQVERSSDSSWSDELSVFASEHPLPGGDDGFSTPSILRNVKTFFPDPILVTDVGRHQIYAAQYFPVHGGRSFITSGGLGTMGFGLPAAIGAALARPDKRVLLVSGDGSFMMNIQELACAAELDVDLTVVVIHDRRLGMIKQLQDAFYGGGFDASKIGGSVSFALAAEALGAAGRRVASASELKDVLKDFETVRGPKVIECMVEEEENVYPMVTGSTLTDLIEGVEA</sequence>